<evidence type="ECO:0000313" key="2">
    <source>
        <dbReference type="EMBL" id="DAD47493.1"/>
    </source>
</evidence>
<feature type="compositionally biased region" description="Acidic residues" evidence="1">
    <location>
        <begin position="83"/>
        <end position="111"/>
    </location>
</feature>
<evidence type="ECO:0000256" key="1">
    <source>
        <dbReference type="SAM" id="MobiDB-lite"/>
    </source>
</evidence>
<dbReference type="Proteomes" id="UP000607653">
    <property type="component" value="Unassembled WGS sequence"/>
</dbReference>
<dbReference type="EMBL" id="DUZY01000008">
    <property type="protein sequence ID" value="DAD47493.1"/>
    <property type="molecule type" value="Genomic_DNA"/>
</dbReference>
<reference evidence="2 3" key="1">
    <citation type="journal article" date="2020" name="Mol. Biol. Evol.">
        <title>Distinct Expression and Methylation Patterns for Genes with Different Fates following a Single Whole-Genome Duplication in Flowering Plants.</title>
        <authorList>
            <person name="Shi T."/>
            <person name="Rahmani R.S."/>
            <person name="Gugger P.F."/>
            <person name="Wang M."/>
            <person name="Li H."/>
            <person name="Zhang Y."/>
            <person name="Li Z."/>
            <person name="Wang Q."/>
            <person name="Van de Peer Y."/>
            <person name="Marchal K."/>
            <person name="Chen J."/>
        </authorList>
    </citation>
    <scope>NUCLEOTIDE SEQUENCE [LARGE SCALE GENOMIC DNA]</scope>
    <source>
        <tissue evidence="2">Leaf</tissue>
    </source>
</reference>
<dbReference type="PANTHER" id="PTHR33671:SF1">
    <property type="entry name" value="DUF688 FAMILY PROTEIN"/>
    <property type="match status" value="1"/>
</dbReference>
<gene>
    <name evidence="2" type="ORF">HUJ06_017430</name>
</gene>
<protein>
    <submittedName>
        <fullName evidence="2">Uncharacterized protein</fullName>
    </submittedName>
</protein>
<evidence type="ECO:0000313" key="3">
    <source>
        <dbReference type="Proteomes" id="UP000607653"/>
    </source>
</evidence>
<accession>A0A822ZRJ3</accession>
<feature type="compositionally biased region" description="Pro residues" evidence="1">
    <location>
        <begin position="63"/>
        <end position="74"/>
    </location>
</feature>
<name>A0A822ZRJ3_NELNU</name>
<organism evidence="2 3">
    <name type="scientific">Nelumbo nucifera</name>
    <name type="common">Sacred lotus</name>
    <dbReference type="NCBI Taxonomy" id="4432"/>
    <lineage>
        <taxon>Eukaryota</taxon>
        <taxon>Viridiplantae</taxon>
        <taxon>Streptophyta</taxon>
        <taxon>Embryophyta</taxon>
        <taxon>Tracheophyta</taxon>
        <taxon>Spermatophyta</taxon>
        <taxon>Magnoliopsida</taxon>
        <taxon>Proteales</taxon>
        <taxon>Nelumbonaceae</taxon>
        <taxon>Nelumbo</taxon>
    </lineage>
</organism>
<sequence>MDQEGSNERCHGRSLNFNAPLLSTRRLAATGSIDADANADPRGIVRDISKRIPFSWERLLAESPPPPKLPPGRWRPPAKVACDDDDDKLVDDNNDDEDDNSTDCDDNTDADDDEVLLSDVIDNNSSLSESIDIVDCMNLGVHALELEGLEMVESRGNHSPSFIIHHFLLAADALASSYSISSKKKMHKRVPSSSAYHFSSDDDDDELISDIQVAETERFIHPRITLARSYTPAKACGLAPFFPWRMKHTHCGLKSPIGMARTVSNLMAVPDEHEMLRPKEGGGTVDSSFMPEYNPDRVYCS</sequence>
<comment type="caution">
    <text evidence="2">The sequence shown here is derived from an EMBL/GenBank/DDBJ whole genome shotgun (WGS) entry which is preliminary data.</text>
</comment>
<feature type="region of interest" description="Disordered" evidence="1">
    <location>
        <begin position="59"/>
        <end position="111"/>
    </location>
</feature>
<proteinExistence type="predicted"/>
<dbReference type="PANTHER" id="PTHR33671">
    <property type="entry name" value="N-METHYLTRANSFERASE, PUTATIVE (DUF688)-RELATED"/>
    <property type="match status" value="1"/>
</dbReference>
<dbReference type="InterPro" id="IPR007789">
    <property type="entry name" value="DUF688"/>
</dbReference>
<dbReference type="AlphaFoldDB" id="A0A822ZRJ3"/>
<keyword evidence="3" id="KW-1185">Reference proteome</keyword>
<dbReference type="Pfam" id="PF05097">
    <property type="entry name" value="DUF688"/>
    <property type="match status" value="1"/>
</dbReference>